<gene>
    <name evidence="1" type="ORF">ACFFVK_07250</name>
</gene>
<dbReference type="InterPro" id="IPR029063">
    <property type="entry name" value="SAM-dependent_MTases_sf"/>
</dbReference>
<reference evidence="1 2" key="1">
    <citation type="submission" date="2024-09" db="EMBL/GenBank/DDBJ databases">
        <authorList>
            <person name="Sun Q."/>
            <person name="Mori K."/>
        </authorList>
    </citation>
    <scope>NUCLEOTIDE SEQUENCE [LARGE SCALE GENOMIC DNA]</scope>
    <source>
        <strain evidence="1 2">CECT 8365</strain>
    </source>
</reference>
<organism evidence="1 2">
    <name type="scientific">Flavobacterium gyeonganense</name>
    <dbReference type="NCBI Taxonomy" id="1310418"/>
    <lineage>
        <taxon>Bacteria</taxon>
        <taxon>Pseudomonadati</taxon>
        <taxon>Bacteroidota</taxon>
        <taxon>Flavobacteriia</taxon>
        <taxon>Flavobacteriales</taxon>
        <taxon>Flavobacteriaceae</taxon>
        <taxon>Flavobacterium</taxon>
    </lineage>
</organism>
<dbReference type="Pfam" id="PF13489">
    <property type="entry name" value="Methyltransf_23"/>
    <property type="match status" value="1"/>
</dbReference>
<accession>A0ABV5H8Y6</accession>
<proteinExistence type="predicted"/>
<dbReference type="RefSeq" id="WP_278009102.1">
    <property type="nucleotide sequence ID" value="NZ_CP121112.1"/>
</dbReference>
<dbReference type="SUPFAM" id="SSF53335">
    <property type="entry name" value="S-adenosyl-L-methionine-dependent methyltransferases"/>
    <property type="match status" value="1"/>
</dbReference>
<dbReference type="EC" id="2.1.1.64" evidence="1"/>
<comment type="caution">
    <text evidence="1">The sequence shown here is derived from an EMBL/GenBank/DDBJ whole genome shotgun (WGS) entry which is preliminary data.</text>
</comment>
<protein>
    <submittedName>
        <fullName evidence="1">Class I SAM-dependent methyltransferase</fullName>
        <ecNumber evidence="1">2.1.1.222</ecNumber>
        <ecNumber evidence="1">2.1.1.64</ecNumber>
    </submittedName>
</protein>
<dbReference type="PANTHER" id="PTHR43861">
    <property type="entry name" value="TRANS-ACONITATE 2-METHYLTRANSFERASE-RELATED"/>
    <property type="match status" value="1"/>
</dbReference>
<sequence length="214" mass="24682">MTEQSEILNYLKTKSLNLSFIDKLKVTYRPLICPFGLLLKYVEKDKSVFDIGCGSGQFCALIAKFTAATRIHGIEISEKLVSNARAINQEFEDNKKITFEVFNGSIIPDGINQYKIIYMIDVLHHIPKNKQEYFLKEIYSKMASGSRLILKDIDAGHPFVHFNKIHDLVFSKEIGNELTLQFAKNMVESIGFKIIEKFNITTFIYPHYFLILEK</sequence>
<dbReference type="EMBL" id="JBHMFE010000011">
    <property type="protein sequence ID" value="MFB9108368.1"/>
    <property type="molecule type" value="Genomic_DNA"/>
</dbReference>
<dbReference type="GO" id="GO:0032259">
    <property type="term" value="P:methylation"/>
    <property type="evidence" value="ECO:0007669"/>
    <property type="project" value="UniProtKB-KW"/>
</dbReference>
<dbReference type="EC" id="2.1.1.222" evidence="1"/>
<evidence type="ECO:0000313" key="1">
    <source>
        <dbReference type="EMBL" id="MFB9108368.1"/>
    </source>
</evidence>
<keyword evidence="2" id="KW-1185">Reference proteome</keyword>
<dbReference type="CDD" id="cd02440">
    <property type="entry name" value="AdoMet_MTases"/>
    <property type="match status" value="1"/>
</dbReference>
<dbReference type="GO" id="GO:0102208">
    <property type="term" value="F:2-polyprenyl-6-hydroxyphenol methylase activity"/>
    <property type="evidence" value="ECO:0007669"/>
    <property type="project" value="UniProtKB-EC"/>
</dbReference>
<dbReference type="Proteomes" id="UP001589562">
    <property type="component" value="Unassembled WGS sequence"/>
</dbReference>
<dbReference type="Gene3D" id="3.40.50.150">
    <property type="entry name" value="Vaccinia Virus protein VP39"/>
    <property type="match status" value="1"/>
</dbReference>
<keyword evidence="1" id="KW-0489">Methyltransferase</keyword>
<dbReference type="GO" id="GO:0061542">
    <property type="term" value="F:3-demethylubiquinol 3-O-methyltransferase activity"/>
    <property type="evidence" value="ECO:0007669"/>
    <property type="project" value="UniProtKB-EC"/>
</dbReference>
<name>A0ABV5H8Y6_9FLAO</name>
<evidence type="ECO:0000313" key="2">
    <source>
        <dbReference type="Proteomes" id="UP001589562"/>
    </source>
</evidence>
<keyword evidence="1" id="KW-0808">Transferase</keyword>